<dbReference type="EMBL" id="SPHZ02000011">
    <property type="protein sequence ID" value="KAF0892670.1"/>
    <property type="molecule type" value="Genomic_DNA"/>
</dbReference>
<sequence length="348" mass="38081">MVELQFGSVPRLAHITLSFTDPDQARRRHNELGYFLDGAPATIESLIISLTRPERWIKPKNLDTRLRGLRAILVYLAGAGPATSPPRQRGGTAAEAARAGDRLAAVQVPSPPAPAGDGGRRVFLFKNWQAQEYGGFWGWKMVKEQECPWSEEDKKVQHGCHRDHGRRLRDYDGMSEAACDQGDGVRWRQRETTIRVGGSPASVGRISEEIPVTAGRSHEPTAVIVALAVFEEGSIGHRPPPAGTFLFGRRTQPDQVEEGPDPPPGRHISSPTVAALPCSSRLQERIRSGWPRSMTPPAHCAHPVEGTREPRWIFAPAPPSARYDHGLAGAVSSRCPRLHLTSSRTAPA</sequence>
<feature type="region of interest" description="Disordered" evidence="1">
    <location>
        <begin position="239"/>
        <end position="271"/>
    </location>
</feature>
<dbReference type="AlphaFoldDB" id="A0A6G1BXG4"/>
<accession>A0A6G1BXG4</accession>
<evidence type="ECO:0000313" key="2">
    <source>
        <dbReference type="EMBL" id="KAF0892670.1"/>
    </source>
</evidence>
<evidence type="ECO:0000313" key="3">
    <source>
        <dbReference type="Proteomes" id="UP000479710"/>
    </source>
</evidence>
<protein>
    <submittedName>
        <fullName evidence="2">Uncharacterized protein</fullName>
    </submittedName>
</protein>
<organism evidence="2 3">
    <name type="scientific">Oryza meyeriana var. granulata</name>
    <dbReference type="NCBI Taxonomy" id="110450"/>
    <lineage>
        <taxon>Eukaryota</taxon>
        <taxon>Viridiplantae</taxon>
        <taxon>Streptophyta</taxon>
        <taxon>Embryophyta</taxon>
        <taxon>Tracheophyta</taxon>
        <taxon>Spermatophyta</taxon>
        <taxon>Magnoliopsida</taxon>
        <taxon>Liliopsida</taxon>
        <taxon>Poales</taxon>
        <taxon>Poaceae</taxon>
        <taxon>BOP clade</taxon>
        <taxon>Oryzoideae</taxon>
        <taxon>Oryzeae</taxon>
        <taxon>Oryzinae</taxon>
        <taxon>Oryza</taxon>
        <taxon>Oryza meyeriana</taxon>
    </lineage>
</organism>
<dbReference type="PANTHER" id="PTHR35545">
    <property type="entry name" value="F-BOX DOMAIN-CONTAINING PROTEIN"/>
    <property type="match status" value="1"/>
</dbReference>
<dbReference type="PANTHER" id="PTHR35545:SF11">
    <property type="entry name" value="OS04G0376200 PROTEIN"/>
    <property type="match status" value="1"/>
</dbReference>
<evidence type="ECO:0000256" key="1">
    <source>
        <dbReference type="SAM" id="MobiDB-lite"/>
    </source>
</evidence>
<name>A0A6G1BXG4_9ORYZ</name>
<proteinExistence type="predicted"/>
<dbReference type="Proteomes" id="UP000479710">
    <property type="component" value="Unassembled WGS sequence"/>
</dbReference>
<keyword evidence="3" id="KW-1185">Reference proteome</keyword>
<comment type="caution">
    <text evidence="2">The sequence shown here is derived from an EMBL/GenBank/DDBJ whole genome shotgun (WGS) entry which is preliminary data.</text>
</comment>
<reference evidence="2 3" key="1">
    <citation type="submission" date="2019-11" db="EMBL/GenBank/DDBJ databases">
        <title>Whole genome sequence of Oryza granulata.</title>
        <authorList>
            <person name="Li W."/>
        </authorList>
    </citation>
    <scope>NUCLEOTIDE SEQUENCE [LARGE SCALE GENOMIC DNA]</scope>
    <source>
        <strain evidence="3">cv. Menghai</strain>
        <tissue evidence="2">Leaf</tissue>
    </source>
</reference>
<gene>
    <name evidence="2" type="ORF">E2562_017648</name>
</gene>